<organism evidence="15 16">
    <name type="scientific">Periconia macrospinosa</name>
    <dbReference type="NCBI Taxonomy" id="97972"/>
    <lineage>
        <taxon>Eukaryota</taxon>
        <taxon>Fungi</taxon>
        <taxon>Dikarya</taxon>
        <taxon>Ascomycota</taxon>
        <taxon>Pezizomycotina</taxon>
        <taxon>Dothideomycetes</taxon>
        <taxon>Pleosporomycetidae</taxon>
        <taxon>Pleosporales</taxon>
        <taxon>Massarineae</taxon>
        <taxon>Periconiaceae</taxon>
        <taxon>Periconia</taxon>
    </lineage>
</organism>
<evidence type="ECO:0000256" key="9">
    <source>
        <dbReference type="ARBA" id="ARBA00023121"/>
    </source>
</evidence>
<dbReference type="Pfam" id="PF25669">
    <property type="entry name" value="SMP_MUG190-like"/>
    <property type="match status" value="1"/>
</dbReference>
<feature type="domain" description="C2" evidence="13">
    <location>
        <begin position="796"/>
        <end position="932"/>
    </location>
</feature>
<feature type="compositionally biased region" description="Acidic residues" evidence="11">
    <location>
        <begin position="841"/>
        <end position="850"/>
    </location>
</feature>
<evidence type="ECO:0000259" key="14">
    <source>
        <dbReference type="PROSITE" id="PS51847"/>
    </source>
</evidence>
<keyword evidence="8" id="KW-0445">Lipid transport</keyword>
<feature type="compositionally biased region" description="Basic and acidic residues" evidence="11">
    <location>
        <begin position="100"/>
        <end position="120"/>
    </location>
</feature>
<feature type="region of interest" description="Disordered" evidence="11">
    <location>
        <begin position="1"/>
        <end position="165"/>
    </location>
</feature>
<evidence type="ECO:0000256" key="11">
    <source>
        <dbReference type="SAM" id="MobiDB-lite"/>
    </source>
</evidence>
<keyword evidence="5" id="KW-0677">Repeat</keyword>
<dbReference type="CDD" id="cd04052">
    <property type="entry name" value="C2B_Tricalbin-like"/>
    <property type="match status" value="1"/>
</dbReference>
<feature type="compositionally biased region" description="Basic and acidic residues" evidence="11">
    <location>
        <begin position="710"/>
        <end position="724"/>
    </location>
</feature>
<protein>
    <recommendedName>
        <fullName evidence="17">Meiotically up-regulated gene 190 protein</fullName>
    </recommendedName>
</protein>
<keyword evidence="10 12" id="KW-0472">Membrane</keyword>
<feature type="region of interest" description="Disordered" evidence="11">
    <location>
        <begin position="183"/>
        <end position="212"/>
    </location>
</feature>
<dbReference type="PANTHER" id="PTHR47348">
    <property type="entry name" value="MEIOTICALLY UP-REGULATED GENE 190 PROTEIN"/>
    <property type="match status" value="1"/>
</dbReference>
<dbReference type="GO" id="GO:0006869">
    <property type="term" value="P:lipid transport"/>
    <property type="evidence" value="ECO:0007669"/>
    <property type="project" value="UniProtKB-KW"/>
</dbReference>
<feature type="region of interest" description="Disordered" evidence="11">
    <location>
        <begin position="1139"/>
        <end position="1261"/>
    </location>
</feature>
<evidence type="ECO:0000256" key="10">
    <source>
        <dbReference type="ARBA" id="ARBA00023136"/>
    </source>
</evidence>
<dbReference type="CDD" id="cd04041">
    <property type="entry name" value="C2A_fungal"/>
    <property type="match status" value="1"/>
</dbReference>
<feature type="region of interest" description="Disordered" evidence="11">
    <location>
        <begin position="1274"/>
        <end position="1297"/>
    </location>
</feature>
<evidence type="ECO:0000256" key="4">
    <source>
        <dbReference type="ARBA" id="ARBA00022692"/>
    </source>
</evidence>
<feature type="compositionally biased region" description="Polar residues" evidence="11">
    <location>
        <begin position="1152"/>
        <end position="1163"/>
    </location>
</feature>
<evidence type="ECO:0000313" key="16">
    <source>
        <dbReference type="Proteomes" id="UP000244855"/>
    </source>
</evidence>
<dbReference type="Pfam" id="PF00168">
    <property type="entry name" value="C2"/>
    <property type="match status" value="2"/>
</dbReference>
<dbReference type="InterPro" id="IPR057349">
    <property type="entry name" value="C2_Mug190_3rd"/>
</dbReference>
<keyword evidence="7 12" id="KW-1133">Transmembrane helix</keyword>
<feature type="compositionally biased region" description="Basic and acidic residues" evidence="11">
    <location>
        <begin position="48"/>
        <end position="57"/>
    </location>
</feature>
<dbReference type="STRING" id="97972.A0A2V1DA78"/>
<dbReference type="SMART" id="SM00239">
    <property type="entry name" value="C2"/>
    <property type="match status" value="2"/>
</dbReference>
<sequence length="1297" mass="144610">MSGVDDVQNSTIKHKAPYTPHNPIPTVQGYREEKKQRQEQYGAGKGHTGTEEDDRSKLGRLGDAYTALRHGKEAVNPTEETQPYKAENKNFGGTDDEIADDHAGRIDANQKKDDDGRGEDGNDDDDEKDSETVEDTTEGMLAMQDPKKARKSMKKWSADGTERQVTDPVTHLPIKIHDFTSKDLKMTPKNGPPAGSEPRSATGAAAKNKGDEELNDEAFDSNQAHESMESLFPPPDFQMTREGITDAYRKAMTAGLGLIGLSLTAVVALFQFTRYAEGWSRLAFAILELGVCVGVSAGVVVGMRQWTENKINTVWETEVWQAERQLGKRYAKSRTAESAQWLNSLLSSVWPLINPDLFTSISDTLEDVMQASLPKLVRMVSVDDLGQGSESLRILGVRWLPTGAAAQSVGEDGKLKDADQGLGDRTVTNGGEVGNESSGDDNDDDENLAQGMEAEEGDFVNVEVAFAYRPSTGRKGMKERAKNAHLYLAFYMPSNIKLPVWVELQGFVGVMRMRLQLTPDPPFFSLCTLTFLGQPKVDIACVPLIKQGPNLMDFPLISRFVQSSVDAAMAEYVAPKSLTLDLKDMLMGEDFKKDTNARGVIMVTIKRAFDFKEGDASLGPLMKGSADPYVSVGWAKFGKPMFTTRVLQNNMEPHWEETCFLLVTTDELNVDERLRLQLWDSDRTTADDDLGRIELDLKELMKSKASNGKMSEREDGFKSLKKGEGMPGKLQWQVGYFSKTRITDDQLTAQEEDPDVKDIDRLKDKVYEESERKLREASKDESDEIEQQKAQDFKERQDELIIASPPPQQYPSGILSIQIHQITGLELESLNRNKSSKNDQASDEEEEGEDLPSAYCTIILNHQKVFKTRTKPKNAKPFYNAGCERFIRDFRNAEVHISVRDARPHEKDPLLGMIYLPLSRVLKHRSQINANFPLAGGVGYGRARISLVFRSVQLQAPQSLLGWEYGTLEINPVVKAIDLPSNLKSMRMKIRSNLGRAKLHSGDQDGSLNQHDHHVVWKSKKKNRLIRLAVRKRYSSPLVIEFRKDSALLADRTPAFGVLWLKDISDNEEQTVRVPIWKGDLARAENNMLDSYGERVGEIELSLTFWSGLSGYHSKLAKKDRHVGDVMEVLDVCNESEDMTWDDSEDDESDPTLPSAQATTSNNAHHKTSPSADFSDSEYDSSSSSSSSSSFSDNDSEYPTNGGKNKSSTSSSSLLPSMLKRSDSSSLDKDGKRGTIDSLREYKKNQKQLHRKNRGAMQWKPPRTLAYVKHLARRGGNKVEGAFRHREGGGAGIETEA</sequence>
<dbReference type="GO" id="GO:0008289">
    <property type="term" value="F:lipid binding"/>
    <property type="evidence" value="ECO:0007669"/>
    <property type="project" value="UniProtKB-KW"/>
</dbReference>
<evidence type="ECO:0000313" key="15">
    <source>
        <dbReference type="EMBL" id="PVH95027.1"/>
    </source>
</evidence>
<keyword evidence="3" id="KW-0597">Phosphoprotein</keyword>
<evidence type="ECO:0000256" key="7">
    <source>
        <dbReference type="ARBA" id="ARBA00022989"/>
    </source>
</evidence>
<evidence type="ECO:0000256" key="12">
    <source>
        <dbReference type="SAM" id="Phobius"/>
    </source>
</evidence>
<dbReference type="Pfam" id="PF25331">
    <property type="entry name" value="C2_Mug190_3rd"/>
    <property type="match status" value="1"/>
</dbReference>
<dbReference type="EMBL" id="KZ805511">
    <property type="protein sequence ID" value="PVH95027.1"/>
    <property type="molecule type" value="Genomic_DNA"/>
</dbReference>
<feature type="compositionally biased region" description="Acidic residues" evidence="11">
    <location>
        <begin position="121"/>
        <end position="137"/>
    </location>
</feature>
<feature type="compositionally biased region" description="Low complexity" evidence="11">
    <location>
        <begin position="1180"/>
        <end position="1215"/>
    </location>
</feature>
<dbReference type="GO" id="GO:0061817">
    <property type="term" value="P:endoplasmic reticulum-plasma membrane tethering"/>
    <property type="evidence" value="ECO:0007669"/>
    <property type="project" value="InterPro"/>
</dbReference>
<evidence type="ECO:0008006" key="17">
    <source>
        <dbReference type="Google" id="ProtNLM"/>
    </source>
</evidence>
<feature type="domain" description="C2" evidence="13">
    <location>
        <begin position="581"/>
        <end position="710"/>
    </location>
</feature>
<feature type="compositionally biased region" description="Basic residues" evidence="11">
    <location>
        <begin position="1245"/>
        <end position="1254"/>
    </location>
</feature>
<feature type="region of interest" description="Disordered" evidence="11">
    <location>
        <begin position="705"/>
        <end position="724"/>
    </location>
</feature>
<dbReference type="InterPro" id="IPR035892">
    <property type="entry name" value="C2_domain_sf"/>
</dbReference>
<dbReference type="InterPro" id="IPR037767">
    <property type="entry name" value="C2A_Mug190-like"/>
</dbReference>
<dbReference type="GO" id="GO:0005789">
    <property type="term" value="C:endoplasmic reticulum membrane"/>
    <property type="evidence" value="ECO:0007669"/>
    <property type="project" value="UniProtKB-SubCell"/>
</dbReference>
<keyword evidence="6" id="KW-0256">Endoplasmic reticulum</keyword>
<evidence type="ECO:0000256" key="5">
    <source>
        <dbReference type="ARBA" id="ARBA00022737"/>
    </source>
</evidence>
<dbReference type="InterPro" id="IPR031468">
    <property type="entry name" value="SMP_LBD"/>
</dbReference>
<keyword evidence="4 12" id="KW-0812">Transmembrane</keyword>
<gene>
    <name evidence="15" type="ORF">DM02DRAFT_660527</name>
</gene>
<feature type="compositionally biased region" description="Basic and acidic residues" evidence="11">
    <location>
        <begin position="1220"/>
        <end position="1244"/>
    </location>
</feature>
<evidence type="ECO:0000256" key="6">
    <source>
        <dbReference type="ARBA" id="ARBA00022824"/>
    </source>
</evidence>
<reference evidence="15 16" key="1">
    <citation type="journal article" date="2018" name="Sci. Rep.">
        <title>Comparative genomics provides insights into the lifestyle and reveals functional heterogeneity of dark septate endophytic fungi.</title>
        <authorList>
            <person name="Knapp D.G."/>
            <person name="Nemeth J.B."/>
            <person name="Barry K."/>
            <person name="Hainaut M."/>
            <person name="Henrissat B."/>
            <person name="Johnson J."/>
            <person name="Kuo A."/>
            <person name="Lim J.H.P."/>
            <person name="Lipzen A."/>
            <person name="Nolan M."/>
            <person name="Ohm R.A."/>
            <person name="Tamas L."/>
            <person name="Grigoriev I.V."/>
            <person name="Spatafora J.W."/>
            <person name="Nagy L.G."/>
            <person name="Kovacs G.M."/>
        </authorList>
    </citation>
    <scope>NUCLEOTIDE SEQUENCE [LARGE SCALE GENOMIC DNA]</scope>
    <source>
        <strain evidence="15 16">DSE2036</strain>
    </source>
</reference>
<dbReference type="PANTHER" id="PTHR47348:SF2">
    <property type="entry name" value="MEIOTICALLY UP-REGULATED 190 PROTEIN"/>
    <property type="match status" value="1"/>
</dbReference>
<keyword evidence="9" id="KW-0446">Lipid-binding</keyword>
<feature type="region of interest" description="Disordered" evidence="11">
    <location>
        <begin position="772"/>
        <end position="795"/>
    </location>
</feature>
<feature type="domain" description="SMP-LTD" evidence="14">
    <location>
        <begin position="335"/>
        <end position="583"/>
    </location>
</feature>
<evidence type="ECO:0000259" key="13">
    <source>
        <dbReference type="PROSITE" id="PS50004"/>
    </source>
</evidence>
<dbReference type="InterPro" id="IPR000008">
    <property type="entry name" value="C2_dom"/>
</dbReference>
<dbReference type="InterPro" id="IPR037765">
    <property type="entry name" value="C2B_Tricalbin"/>
</dbReference>
<feature type="compositionally biased region" description="Acidic residues" evidence="11">
    <location>
        <begin position="1139"/>
        <end position="1150"/>
    </location>
</feature>
<dbReference type="CDD" id="cd21676">
    <property type="entry name" value="SMP_Mug190"/>
    <property type="match status" value="1"/>
</dbReference>
<evidence type="ECO:0000256" key="8">
    <source>
        <dbReference type="ARBA" id="ARBA00023055"/>
    </source>
</evidence>
<accession>A0A2V1DA78</accession>
<feature type="region of interest" description="Disordered" evidence="11">
    <location>
        <begin position="830"/>
        <end position="850"/>
    </location>
</feature>
<keyword evidence="16" id="KW-1185">Reference proteome</keyword>
<evidence type="ECO:0000256" key="2">
    <source>
        <dbReference type="ARBA" id="ARBA00022448"/>
    </source>
</evidence>
<comment type="subcellular location">
    <subcellularLocation>
        <location evidence="1">Endoplasmic reticulum membrane</location>
    </subcellularLocation>
</comment>
<evidence type="ECO:0000256" key="3">
    <source>
        <dbReference type="ARBA" id="ARBA00022553"/>
    </source>
</evidence>
<feature type="compositionally biased region" description="Basic and acidic residues" evidence="11">
    <location>
        <begin position="156"/>
        <end position="165"/>
    </location>
</feature>
<feature type="region of interest" description="Disordered" evidence="11">
    <location>
        <begin position="408"/>
        <end position="448"/>
    </location>
</feature>
<keyword evidence="2" id="KW-0813">Transport</keyword>
<evidence type="ECO:0000256" key="1">
    <source>
        <dbReference type="ARBA" id="ARBA00004586"/>
    </source>
</evidence>
<dbReference type="OrthoDB" id="419768at2759"/>
<name>A0A2V1DA78_9PLEO</name>
<feature type="transmembrane region" description="Helical" evidence="12">
    <location>
        <begin position="251"/>
        <end position="270"/>
    </location>
</feature>
<dbReference type="PROSITE" id="PS50004">
    <property type="entry name" value="C2"/>
    <property type="match status" value="2"/>
</dbReference>
<proteinExistence type="predicted"/>
<feature type="transmembrane region" description="Helical" evidence="12">
    <location>
        <begin position="282"/>
        <end position="303"/>
    </location>
</feature>
<dbReference type="Proteomes" id="UP000244855">
    <property type="component" value="Unassembled WGS sequence"/>
</dbReference>
<dbReference type="SUPFAM" id="SSF49562">
    <property type="entry name" value="C2 domain (Calcium/lipid-binding domain, CaLB)"/>
    <property type="match status" value="2"/>
</dbReference>
<dbReference type="PROSITE" id="PS51847">
    <property type="entry name" value="SMP"/>
    <property type="match status" value="1"/>
</dbReference>
<feature type="compositionally biased region" description="Acidic residues" evidence="11">
    <location>
        <begin position="438"/>
        <end position="448"/>
    </location>
</feature>
<dbReference type="Gene3D" id="2.60.40.150">
    <property type="entry name" value="C2 domain"/>
    <property type="match status" value="2"/>
</dbReference>